<keyword evidence="2" id="KW-1185">Reference proteome</keyword>
<dbReference type="EMBL" id="AWUY01000242">
    <property type="protein sequence ID" value="ERJ72592.1"/>
    <property type="molecule type" value="Genomic_DNA"/>
</dbReference>
<accession>A0ABN0NPI8</accession>
<protein>
    <submittedName>
        <fullName evidence="1">Uncharacterized protein</fullName>
    </submittedName>
</protein>
<evidence type="ECO:0000313" key="1">
    <source>
        <dbReference type="EMBL" id="ERJ72592.1"/>
    </source>
</evidence>
<gene>
    <name evidence="1" type="ORF">HMPREF0653_02338</name>
</gene>
<proteinExistence type="predicted"/>
<reference evidence="1 2" key="1">
    <citation type="submission" date="2013-06" db="EMBL/GenBank/DDBJ databases">
        <authorList>
            <person name="Weinstock G."/>
            <person name="Sodergren E."/>
            <person name="Lobos E.A."/>
            <person name="Fulton L."/>
            <person name="Fulton R."/>
            <person name="Courtney L."/>
            <person name="Fronick C."/>
            <person name="O'Laughlin M."/>
            <person name="Godfrey J."/>
            <person name="Wilson R.M."/>
            <person name="Miner T."/>
            <person name="Farmer C."/>
            <person name="Delehaunty K."/>
            <person name="Cordes M."/>
            <person name="Minx P."/>
            <person name="Tomlinson C."/>
            <person name="Chen J."/>
            <person name="Wollam A."/>
            <person name="Pepin K.H."/>
            <person name="Bhonagiri V."/>
            <person name="Zhang X."/>
            <person name="Warren W."/>
            <person name="Mitreva M."/>
            <person name="Mardis E.R."/>
            <person name="Wilson R.K."/>
        </authorList>
    </citation>
    <scope>NUCLEOTIDE SEQUENCE [LARGE SCALE GENOMIC DNA]</scope>
    <source>
        <strain evidence="1 2">ATCC 29426</strain>
    </source>
</reference>
<evidence type="ECO:0000313" key="2">
    <source>
        <dbReference type="Proteomes" id="UP000016660"/>
    </source>
</evidence>
<sequence length="52" mass="5946">MIGTESFSRMAGAVCERLLLHEVKNDTKQDAINVHTMKNLLLFMLISYDLSF</sequence>
<comment type="caution">
    <text evidence="1">The sequence shown here is derived from an EMBL/GenBank/DDBJ whole genome shotgun (WGS) entry which is preliminary data.</text>
</comment>
<dbReference type="Proteomes" id="UP000016660">
    <property type="component" value="Unassembled WGS sequence"/>
</dbReference>
<organism evidence="1 2">
    <name type="scientific">Prevotella disiens JCM 6334 = ATCC 29426</name>
    <dbReference type="NCBI Taxonomy" id="1235811"/>
    <lineage>
        <taxon>Bacteria</taxon>
        <taxon>Pseudomonadati</taxon>
        <taxon>Bacteroidota</taxon>
        <taxon>Bacteroidia</taxon>
        <taxon>Bacteroidales</taxon>
        <taxon>Prevotellaceae</taxon>
        <taxon>Prevotella</taxon>
    </lineage>
</organism>
<name>A0ABN0NPI8_9BACT</name>